<dbReference type="GeneID" id="106158753"/>
<dbReference type="KEGG" id="lak:106158753"/>
<dbReference type="RefSeq" id="XP_013390289.1">
    <property type="nucleotide sequence ID" value="XM_013534835.1"/>
</dbReference>
<evidence type="ECO:0000313" key="5">
    <source>
        <dbReference type="Proteomes" id="UP000085678"/>
    </source>
</evidence>
<feature type="signal peptide" evidence="3">
    <location>
        <begin position="1"/>
        <end position="19"/>
    </location>
</feature>
<keyword evidence="3" id="KW-0732">Signal</keyword>
<evidence type="ECO:0000313" key="6">
    <source>
        <dbReference type="RefSeq" id="XP_013390289.1"/>
    </source>
</evidence>
<proteinExistence type="predicted"/>
<feature type="domain" description="Apple" evidence="4">
    <location>
        <begin position="102"/>
        <end position="175"/>
    </location>
</feature>
<dbReference type="GO" id="GO:0006508">
    <property type="term" value="P:proteolysis"/>
    <property type="evidence" value="ECO:0007669"/>
    <property type="project" value="InterPro"/>
</dbReference>
<dbReference type="PROSITE" id="PS50948">
    <property type="entry name" value="PAN"/>
    <property type="match status" value="1"/>
</dbReference>
<reference evidence="6" key="1">
    <citation type="journal article" date="2015" name="Nat. Commun.">
        <title>The Lingula genome provides insights into brachiopod evolution and the origin of phosphate biomineralization.</title>
        <authorList>
            <person name="Luo Y.J."/>
            <person name="Takeuchi T."/>
            <person name="Koyanagi R."/>
            <person name="Yamada L."/>
            <person name="Kanda M."/>
            <person name="Khalturina M."/>
            <person name="Fujie M."/>
            <person name="Yamasaki S.I."/>
            <person name="Endo K."/>
            <person name="Satoh N."/>
        </authorList>
    </citation>
    <scope>NUCLEOTIDE SEQUENCE</scope>
</reference>
<dbReference type="Proteomes" id="UP000085678">
    <property type="component" value="Unplaced"/>
</dbReference>
<keyword evidence="1" id="KW-0677">Repeat</keyword>
<organism evidence="5 6">
    <name type="scientific">Lingula anatina</name>
    <name type="common">Brachiopod</name>
    <name type="synonym">Lingula unguis</name>
    <dbReference type="NCBI Taxonomy" id="7574"/>
    <lineage>
        <taxon>Eukaryota</taxon>
        <taxon>Metazoa</taxon>
        <taxon>Spiralia</taxon>
        <taxon>Lophotrochozoa</taxon>
        <taxon>Brachiopoda</taxon>
        <taxon>Linguliformea</taxon>
        <taxon>Lingulata</taxon>
        <taxon>Lingulida</taxon>
        <taxon>Linguloidea</taxon>
        <taxon>Lingulidae</taxon>
        <taxon>Lingula</taxon>
    </lineage>
</organism>
<gene>
    <name evidence="6" type="primary">LOC106158753</name>
</gene>
<dbReference type="InParanoid" id="A0A1S3HYX9"/>
<name>A0A1S3HYX9_LINAN</name>
<keyword evidence="2" id="KW-1015">Disulfide bond</keyword>
<dbReference type="GO" id="GO:0005576">
    <property type="term" value="C:extracellular region"/>
    <property type="evidence" value="ECO:0007669"/>
    <property type="project" value="InterPro"/>
</dbReference>
<reference evidence="6" key="2">
    <citation type="submission" date="2025-08" db="UniProtKB">
        <authorList>
            <consortium name="RefSeq"/>
        </authorList>
    </citation>
    <scope>IDENTIFICATION</scope>
</reference>
<dbReference type="AlphaFoldDB" id="A0A1S3HYX9"/>
<dbReference type="InterPro" id="IPR003609">
    <property type="entry name" value="Pan_app"/>
</dbReference>
<feature type="chain" id="PRO_5010299108" evidence="3">
    <location>
        <begin position="20"/>
        <end position="210"/>
    </location>
</feature>
<keyword evidence="5" id="KW-1185">Reference proteome</keyword>
<accession>A0A1S3HYX9</accession>
<evidence type="ECO:0000256" key="3">
    <source>
        <dbReference type="SAM" id="SignalP"/>
    </source>
</evidence>
<evidence type="ECO:0000256" key="2">
    <source>
        <dbReference type="ARBA" id="ARBA00023157"/>
    </source>
</evidence>
<dbReference type="Gene3D" id="3.50.4.10">
    <property type="entry name" value="Hepatocyte Growth Factor"/>
    <property type="match status" value="2"/>
</dbReference>
<dbReference type="Pfam" id="PF14295">
    <property type="entry name" value="PAN_4"/>
    <property type="match status" value="1"/>
</dbReference>
<evidence type="ECO:0000259" key="4">
    <source>
        <dbReference type="PROSITE" id="PS50948"/>
    </source>
</evidence>
<dbReference type="SMART" id="SM00223">
    <property type="entry name" value="APPLE"/>
    <property type="match status" value="2"/>
</dbReference>
<dbReference type="InterPro" id="IPR000177">
    <property type="entry name" value="Apple"/>
</dbReference>
<dbReference type="Pfam" id="PF00024">
    <property type="entry name" value="PAN_1"/>
    <property type="match status" value="1"/>
</dbReference>
<evidence type="ECO:0000256" key="1">
    <source>
        <dbReference type="ARBA" id="ARBA00022737"/>
    </source>
</evidence>
<protein>
    <submittedName>
        <fullName evidence="6">Micronemal protein 4</fullName>
    </submittedName>
</protein>
<sequence length="210" mass="23136">MEYFLFLAAFYSFAALAHGQGCSMKNINFNGNDASQFGEEAASYEECANICKQAKTCSMWAYNTFWKRCYPKKPLENNMPLPNAILWDLASVSGFINCPTNCKFQNVNFMGDIAVGFPIQNITEEMCELSCRNEADCKLWVYRSGERKCMLKTSVIGLPSNAVWSGGDVAGFKNCTNGLGGFGQYIILQSTTTGPIVDKINETIPVIAVG</sequence>